<feature type="domain" description="GIL1/IRKI C-terminal" evidence="3">
    <location>
        <begin position="419"/>
        <end position="470"/>
    </location>
</feature>
<comment type="caution">
    <text evidence="4">The sequence shown here is derived from an EMBL/GenBank/DDBJ whole genome shotgun (WGS) entry which is preliminary data.</text>
</comment>
<evidence type="ECO:0000313" key="4">
    <source>
        <dbReference type="EMBL" id="KAL2553032.1"/>
    </source>
</evidence>
<sequence length="478" mass="54226">MEPPPQISEMFQKFALAVKAKTYELFAEDVNQDFASASASASAAVDADVISLLDSTDEFIPDQKVVVIKPDRNHGPDPDAHLTQTVIYSLFAIVSSFEASYLQFQTAHVPQIDQNALEQADKSLVSILQKLTEMKNIYKNFKKRSSGLPGEFEFPAGSFLEFQVQENQSKLRALETMVNSLQSEIDVKDEDVLVLRKKFDKIWGFNVNLSKQLELKKGKMDAGTDVLLTIRVFEAMLNDSVKSLRCFTKLLIDLMRRAGWDLEKAAYSVYSDIDYAKKGHFRYVFLSYVCLGMFRNFDLNDFGLGDSQVMCNGNGSIHGETSTIHNGYLRELIEHIASNPMEILSKNPKCEFSRFCEKKYEELIHPTMESSLFSNLDRKEKVLDSWKSLSVFYELFVRMASSIWLLHTLAYSFDPVVEIFQVERGVDFSMVYMEDVMGKCSFPGKTRPKVGFTVVPGFKVGRTVIQSQVYLTGLKCSE</sequence>
<dbReference type="InterPro" id="IPR040225">
    <property type="entry name" value="GIL1-like"/>
</dbReference>
<dbReference type="PANTHER" id="PTHR31161">
    <property type="entry name" value="PROTEIN GRAVITROPIC IN THE LIGHT 1"/>
    <property type="match status" value="1"/>
</dbReference>
<gene>
    <name evidence="4" type="ORF">Fot_06651</name>
</gene>
<accession>A0ABD1WTK0</accession>
<evidence type="ECO:0008006" key="6">
    <source>
        <dbReference type="Google" id="ProtNLM"/>
    </source>
</evidence>
<evidence type="ECO:0000256" key="1">
    <source>
        <dbReference type="SAM" id="Coils"/>
    </source>
</evidence>
<organism evidence="4 5">
    <name type="scientific">Forsythia ovata</name>
    <dbReference type="NCBI Taxonomy" id="205694"/>
    <lineage>
        <taxon>Eukaryota</taxon>
        <taxon>Viridiplantae</taxon>
        <taxon>Streptophyta</taxon>
        <taxon>Embryophyta</taxon>
        <taxon>Tracheophyta</taxon>
        <taxon>Spermatophyta</taxon>
        <taxon>Magnoliopsida</taxon>
        <taxon>eudicotyledons</taxon>
        <taxon>Gunneridae</taxon>
        <taxon>Pentapetalae</taxon>
        <taxon>asterids</taxon>
        <taxon>lamiids</taxon>
        <taxon>Lamiales</taxon>
        <taxon>Oleaceae</taxon>
        <taxon>Forsythieae</taxon>
        <taxon>Forsythia</taxon>
    </lineage>
</organism>
<feature type="domain" description="DUF641" evidence="2">
    <location>
        <begin position="81"/>
        <end position="211"/>
    </location>
</feature>
<dbReference type="InterPro" id="IPR056813">
    <property type="entry name" value="GIL1_IRKI_C"/>
</dbReference>
<dbReference type="AlphaFoldDB" id="A0ABD1WTK0"/>
<proteinExistence type="predicted"/>
<keyword evidence="5" id="KW-1185">Reference proteome</keyword>
<dbReference type="Pfam" id="PF04859">
    <property type="entry name" value="DUF641"/>
    <property type="match status" value="1"/>
</dbReference>
<protein>
    <recommendedName>
        <fullName evidence="6">DUF641 domain-containing protein</fullName>
    </recommendedName>
</protein>
<dbReference type="InterPro" id="IPR006943">
    <property type="entry name" value="DUF641_pln"/>
</dbReference>
<evidence type="ECO:0000259" key="3">
    <source>
        <dbReference type="Pfam" id="PF24994"/>
    </source>
</evidence>
<dbReference type="EMBL" id="JBFOLJ010000002">
    <property type="protein sequence ID" value="KAL2553032.1"/>
    <property type="molecule type" value="Genomic_DNA"/>
</dbReference>
<keyword evidence="1" id="KW-0175">Coiled coil</keyword>
<feature type="coiled-coil region" evidence="1">
    <location>
        <begin position="164"/>
        <end position="191"/>
    </location>
</feature>
<reference evidence="5" key="1">
    <citation type="submission" date="2024-07" db="EMBL/GenBank/DDBJ databases">
        <title>Two chromosome-level genome assemblies of Korean endemic species Abeliophyllum distichum and Forsythia ovata (Oleaceae).</title>
        <authorList>
            <person name="Jang H."/>
        </authorList>
    </citation>
    <scope>NUCLEOTIDE SEQUENCE [LARGE SCALE GENOMIC DNA]</scope>
</reference>
<name>A0ABD1WTK0_9LAMI</name>
<evidence type="ECO:0000259" key="2">
    <source>
        <dbReference type="Pfam" id="PF04859"/>
    </source>
</evidence>
<dbReference type="Pfam" id="PF24994">
    <property type="entry name" value="GIL1_IRKI_C"/>
    <property type="match status" value="1"/>
</dbReference>
<dbReference type="Proteomes" id="UP001604277">
    <property type="component" value="Unassembled WGS sequence"/>
</dbReference>
<evidence type="ECO:0000313" key="5">
    <source>
        <dbReference type="Proteomes" id="UP001604277"/>
    </source>
</evidence>